<comment type="caution">
    <text evidence="1">The sequence shown here is derived from an EMBL/GenBank/DDBJ whole genome shotgun (WGS) entry which is preliminary data.</text>
</comment>
<proteinExistence type="predicted"/>
<dbReference type="EMBL" id="BKCJ011628794">
    <property type="protein sequence ID" value="GFD44687.1"/>
    <property type="molecule type" value="Genomic_DNA"/>
</dbReference>
<feature type="non-terminal residue" evidence="1">
    <location>
        <position position="1"/>
    </location>
</feature>
<reference evidence="1" key="1">
    <citation type="journal article" date="2019" name="Sci. Rep.">
        <title>Draft genome of Tanacetum cinerariifolium, the natural source of mosquito coil.</title>
        <authorList>
            <person name="Yamashiro T."/>
            <person name="Shiraishi A."/>
            <person name="Satake H."/>
            <person name="Nakayama K."/>
        </authorList>
    </citation>
    <scope>NUCLEOTIDE SEQUENCE</scope>
</reference>
<evidence type="ECO:0000313" key="1">
    <source>
        <dbReference type="EMBL" id="GFD44687.1"/>
    </source>
</evidence>
<sequence>IKQPLPDVALQVLPDERGEQAKRKPQLEGVQESYLGQALGYFLESPRAQKRLEQKGAPRHFHRRYLGPVKADVLSFHAQAVFGYAVGLHAFGRLGGPLNQLRFFEKRIPAQAAAIILRKIKRHCGLGVDGYLLGKFDGVH</sequence>
<name>A0A699WBK6_TANCI</name>
<dbReference type="AlphaFoldDB" id="A0A699WBK6"/>
<gene>
    <name evidence="1" type="ORF">Tci_916656</name>
</gene>
<accession>A0A699WBK6</accession>
<protein>
    <submittedName>
        <fullName evidence="1">Uncharacterized protein</fullName>
    </submittedName>
</protein>
<organism evidence="1">
    <name type="scientific">Tanacetum cinerariifolium</name>
    <name type="common">Dalmatian daisy</name>
    <name type="synonym">Chrysanthemum cinerariifolium</name>
    <dbReference type="NCBI Taxonomy" id="118510"/>
    <lineage>
        <taxon>Eukaryota</taxon>
        <taxon>Viridiplantae</taxon>
        <taxon>Streptophyta</taxon>
        <taxon>Embryophyta</taxon>
        <taxon>Tracheophyta</taxon>
        <taxon>Spermatophyta</taxon>
        <taxon>Magnoliopsida</taxon>
        <taxon>eudicotyledons</taxon>
        <taxon>Gunneridae</taxon>
        <taxon>Pentapetalae</taxon>
        <taxon>asterids</taxon>
        <taxon>campanulids</taxon>
        <taxon>Asterales</taxon>
        <taxon>Asteraceae</taxon>
        <taxon>Asteroideae</taxon>
        <taxon>Anthemideae</taxon>
        <taxon>Anthemidinae</taxon>
        <taxon>Tanacetum</taxon>
    </lineage>
</organism>